<dbReference type="GO" id="GO:0030149">
    <property type="term" value="P:sphingolipid catabolic process"/>
    <property type="evidence" value="ECO:0007669"/>
    <property type="project" value="TreeGrafter"/>
</dbReference>
<dbReference type="SUPFAM" id="SSF53383">
    <property type="entry name" value="PLP-dependent transferases"/>
    <property type="match status" value="1"/>
</dbReference>
<dbReference type="GO" id="GO:0008117">
    <property type="term" value="F:sphinganine-1-phosphate aldolase activity"/>
    <property type="evidence" value="ECO:0007669"/>
    <property type="project" value="UniProtKB-EC"/>
</dbReference>
<dbReference type="InterPro" id="IPR002129">
    <property type="entry name" value="PyrdxlP-dep_de-COase"/>
</dbReference>
<evidence type="ECO:0000256" key="2">
    <source>
        <dbReference type="ARBA" id="ARBA00004389"/>
    </source>
</evidence>
<keyword evidence="10" id="KW-0443">Lipid metabolism</keyword>
<dbReference type="GO" id="GO:0030170">
    <property type="term" value="F:pyridoxal phosphate binding"/>
    <property type="evidence" value="ECO:0007669"/>
    <property type="project" value="InterPro"/>
</dbReference>
<comment type="cofactor">
    <cofactor evidence="1 16 17">
        <name>pyridoxal 5'-phosphate</name>
        <dbReference type="ChEBI" id="CHEBI:597326"/>
    </cofactor>
</comment>
<dbReference type="PANTHER" id="PTHR42735:SF6">
    <property type="entry name" value="SPHINGOSINE-1-PHOSPHATE LYASE 1"/>
    <property type="match status" value="1"/>
</dbReference>
<evidence type="ECO:0000256" key="1">
    <source>
        <dbReference type="ARBA" id="ARBA00001933"/>
    </source>
</evidence>
<dbReference type="FunFam" id="3.40.640.10:FF:000020">
    <property type="entry name" value="sphingosine-1-phosphate lyase 1"/>
    <property type="match status" value="1"/>
</dbReference>
<dbReference type="InterPro" id="IPR015424">
    <property type="entry name" value="PyrdxlP-dep_Trfase"/>
</dbReference>
<dbReference type="EC" id="4.1.2.27" evidence="14"/>
<evidence type="ECO:0000256" key="9">
    <source>
        <dbReference type="ARBA" id="ARBA00022989"/>
    </source>
</evidence>
<evidence type="ECO:0000256" key="15">
    <source>
        <dbReference type="ARBA" id="ARBA00042568"/>
    </source>
</evidence>
<evidence type="ECO:0000256" key="11">
    <source>
        <dbReference type="ARBA" id="ARBA00023136"/>
    </source>
</evidence>
<organism evidence="18">
    <name type="scientific">Cryptococcus bacillisporus CA1280</name>
    <dbReference type="NCBI Taxonomy" id="1296109"/>
    <lineage>
        <taxon>Eukaryota</taxon>
        <taxon>Fungi</taxon>
        <taxon>Dikarya</taxon>
        <taxon>Basidiomycota</taxon>
        <taxon>Agaricomycotina</taxon>
        <taxon>Tremellomycetes</taxon>
        <taxon>Tremellales</taxon>
        <taxon>Cryptococcaceae</taxon>
        <taxon>Cryptococcus</taxon>
        <taxon>Cryptococcus gattii species complex</taxon>
    </lineage>
</organism>
<dbReference type="InterPro" id="IPR050477">
    <property type="entry name" value="GrpII_AminoAcid_Decarb"/>
</dbReference>
<comment type="similarity">
    <text evidence="13">Belongs to the group II decarboxylase family. Sphingosine-1-phosphate lyase subfamily.</text>
</comment>
<dbReference type="Gene3D" id="3.40.640.10">
    <property type="entry name" value="Type I PLP-dependent aspartate aminotransferase-like (Major domain)"/>
    <property type="match status" value="1"/>
</dbReference>
<evidence type="ECO:0000256" key="5">
    <source>
        <dbReference type="ARBA" id="ARBA00022692"/>
    </source>
</evidence>
<dbReference type="PANTHER" id="PTHR42735">
    <property type="match status" value="1"/>
</dbReference>
<name>A0A0D0VH14_CRYGA</name>
<sequence length="546" mass="59514">MPVFSMLMNSTENYQRRFDQIARAALAYWVLKYVLLDGFRHVKAKGLCGTVDEIKNSIKSLVVRVMLAFPSNKAKLNSELAKARAELKEKLAPSQYPDGVRLTTVKTLPETGREREWLESEWANLKKLEKGDVDNGRVSGAVYHGGDELNAVINEAMAKFVVTNPLHPDVFPGVRKMESEIVSICLNLFNGPNGAGTTTSGGTESILMSVKTHRDWARVTKGITRPEMVIPSSAHAAFWKASEYFNIKLHVIPVNQETRKANVKAMKRAVNPNTIMIVGSAPNFPDGAIDPIPELGALAKRYNIGLHVDCCLGSFIMPFLEKAGFGEGIDPFDFRVPGVTSVSCDTHKYAFCPKGTSVIMYRSSELRRFQYYVITDWAGGVYASPSMAGSRPGSVLAGAWAVLNYIGADGYTSSCRQIISAARYLTSSLRTLFPDDFYVLGDPMGPVVAFNSKTVNIYAVGDVMSKKGWHLSALGGVGGLHMAFTRLSAKSVDKLIEDLGEALKEVKASPRDSGGDMVALYGLGQTSAGPHVVGKLAETFLDTLYE</sequence>
<feature type="modified residue" description="N6-(pyridoxal phosphate)lysine" evidence="16">
    <location>
        <position position="348"/>
    </location>
</feature>
<accession>A0A0D0VH14</accession>
<evidence type="ECO:0000256" key="8">
    <source>
        <dbReference type="ARBA" id="ARBA00022919"/>
    </source>
</evidence>
<evidence type="ECO:0000256" key="10">
    <source>
        <dbReference type="ARBA" id="ARBA00023098"/>
    </source>
</evidence>
<dbReference type="Gene3D" id="6.10.140.2150">
    <property type="match status" value="1"/>
</dbReference>
<dbReference type="GO" id="GO:0005789">
    <property type="term" value="C:endoplasmic reticulum membrane"/>
    <property type="evidence" value="ECO:0007669"/>
    <property type="project" value="UniProtKB-SubCell"/>
</dbReference>
<dbReference type="InterPro" id="IPR015421">
    <property type="entry name" value="PyrdxlP-dep_Trfase_major"/>
</dbReference>
<dbReference type="OrthoDB" id="10254570at2759"/>
<dbReference type="HOGENOM" id="CLU_028929_1_0_1"/>
<evidence type="ECO:0000256" key="14">
    <source>
        <dbReference type="ARBA" id="ARBA00038965"/>
    </source>
</evidence>
<reference evidence="18" key="1">
    <citation type="submission" date="2015-01" db="EMBL/GenBank/DDBJ databases">
        <title>The Genome Sequence of Cryptococcus gattii CA1280.</title>
        <authorList>
            <consortium name="The Broad Institute Genomics Platform"/>
            <person name="Cuomo C."/>
            <person name="Litvintseva A."/>
            <person name="Chen Y."/>
            <person name="Heitman J."/>
            <person name="Sun S."/>
            <person name="Springer D."/>
            <person name="Dromer F."/>
            <person name="Young S."/>
            <person name="Zeng Q."/>
            <person name="Gargeya S."/>
            <person name="Abouelleil A."/>
            <person name="Alvarado L."/>
            <person name="Chapman S.B."/>
            <person name="Gainer-Dewar J."/>
            <person name="Goldberg J."/>
            <person name="Griggs A."/>
            <person name="Gujja S."/>
            <person name="Hansen M."/>
            <person name="Howarth C."/>
            <person name="Imamovic A."/>
            <person name="Larimer J."/>
            <person name="Murphy C."/>
            <person name="Naylor J."/>
            <person name="Pearson M."/>
            <person name="Priest M."/>
            <person name="Roberts A."/>
            <person name="Saif S."/>
            <person name="Shea T."/>
            <person name="Sykes S."/>
            <person name="Wortman J."/>
            <person name="Nusbaum C."/>
            <person name="Birren B."/>
        </authorList>
    </citation>
    <scope>NUCLEOTIDE SEQUENCE [LARGE SCALE GENOMIC DNA]</scope>
    <source>
        <strain evidence="18">CA1280</strain>
    </source>
</reference>
<gene>
    <name evidence="18" type="ORF">I312_06698</name>
</gene>
<keyword evidence="9" id="KW-1133">Transmembrane helix</keyword>
<comment type="pathway">
    <text evidence="4">Sphingolipid metabolism.</text>
</comment>
<evidence type="ECO:0000313" key="18">
    <source>
        <dbReference type="EMBL" id="KIR44095.1"/>
    </source>
</evidence>
<keyword evidence="8" id="KW-0746">Sphingolipid metabolism</keyword>
<dbReference type="EMBL" id="KN848018">
    <property type="protein sequence ID" value="KIR44095.1"/>
    <property type="molecule type" value="Genomic_DNA"/>
</dbReference>
<dbReference type="InterPro" id="IPR015422">
    <property type="entry name" value="PyrdxlP-dep_Trfase_small"/>
</dbReference>
<evidence type="ECO:0000256" key="12">
    <source>
        <dbReference type="ARBA" id="ARBA00023239"/>
    </source>
</evidence>
<dbReference type="AlphaFoldDB" id="A0A0D0VH14"/>
<evidence type="ECO:0000256" key="7">
    <source>
        <dbReference type="ARBA" id="ARBA00022898"/>
    </source>
</evidence>
<keyword evidence="11" id="KW-0472">Membrane</keyword>
<comment type="subcellular location">
    <subcellularLocation>
        <location evidence="2">Endoplasmic reticulum membrane</location>
        <topology evidence="2">Single-pass membrane protein</topology>
    </subcellularLocation>
</comment>
<evidence type="ECO:0000256" key="16">
    <source>
        <dbReference type="PIRSR" id="PIRSR602129-50"/>
    </source>
</evidence>
<keyword evidence="6" id="KW-0256">Endoplasmic reticulum</keyword>
<evidence type="ECO:0000256" key="13">
    <source>
        <dbReference type="ARBA" id="ARBA00038302"/>
    </source>
</evidence>
<evidence type="ECO:0000256" key="4">
    <source>
        <dbReference type="ARBA" id="ARBA00004991"/>
    </source>
</evidence>
<comment type="pathway">
    <text evidence="3">Lipid metabolism; sphingolipid metabolism.</text>
</comment>
<protein>
    <recommendedName>
        <fullName evidence="14">sphinganine-1-phosphate aldolase</fullName>
        <ecNumber evidence="14">4.1.2.27</ecNumber>
    </recommendedName>
    <alternativeName>
        <fullName evidence="15">Sphingosine-1-phosphate aldolase</fullName>
    </alternativeName>
</protein>
<dbReference type="Gene3D" id="3.90.1150.10">
    <property type="entry name" value="Aspartate Aminotransferase, domain 1"/>
    <property type="match status" value="1"/>
</dbReference>
<dbReference type="GO" id="GO:0019752">
    <property type="term" value="P:carboxylic acid metabolic process"/>
    <property type="evidence" value="ECO:0007669"/>
    <property type="project" value="InterPro"/>
</dbReference>
<dbReference type="Pfam" id="PF00282">
    <property type="entry name" value="Pyridoxal_deC"/>
    <property type="match status" value="1"/>
</dbReference>
<proteinExistence type="inferred from homology"/>
<keyword evidence="12 17" id="KW-0456">Lyase</keyword>
<keyword evidence="5" id="KW-0812">Transmembrane</keyword>
<evidence type="ECO:0000256" key="6">
    <source>
        <dbReference type="ARBA" id="ARBA00022824"/>
    </source>
</evidence>
<keyword evidence="7 16" id="KW-0663">Pyridoxal phosphate</keyword>
<evidence type="ECO:0000256" key="17">
    <source>
        <dbReference type="RuleBase" id="RU000382"/>
    </source>
</evidence>
<evidence type="ECO:0000256" key="3">
    <source>
        <dbReference type="ARBA" id="ARBA00004760"/>
    </source>
</evidence>